<dbReference type="PANTHER" id="PTHR37316">
    <property type="entry name" value="TEICHOIC ACID GLYCEROL-PHOSPHATE PRIMASE"/>
    <property type="match status" value="1"/>
</dbReference>
<comment type="similarity">
    <text evidence="2">Belongs to the CDP-glycerol glycerophosphotransferase family.</text>
</comment>
<keyword evidence="3" id="KW-1003">Cell membrane</keyword>
<dbReference type="InterPro" id="IPR001173">
    <property type="entry name" value="Glyco_trans_2-like"/>
</dbReference>
<evidence type="ECO:0000256" key="3">
    <source>
        <dbReference type="ARBA" id="ARBA00022475"/>
    </source>
</evidence>
<dbReference type="PANTHER" id="PTHR37316:SF3">
    <property type="entry name" value="TEICHOIC ACID GLYCEROL-PHOSPHATE TRANSFERASE"/>
    <property type="match status" value="1"/>
</dbReference>
<evidence type="ECO:0000313" key="9">
    <source>
        <dbReference type="Proteomes" id="UP000219612"/>
    </source>
</evidence>
<dbReference type="GO" id="GO:0047355">
    <property type="term" value="F:CDP-glycerol glycerophosphotransferase activity"/>
    <property type="evidence" value="ECO:0007669"/>
    <property type="project" value="InterPro"/>
</dbReference>
<dbReference type="RefSeq" id="WP_097328413.1">
    <property type="nucleotide sequence ID" value="NZ_OBDY01000038.1"/>
</dbReference>
<dbReference type="Gene3D" id="3.40.50.12580">
    <property type="match status" value="1"/>
</dbReference>
<evidence type="ECO:0000256" key="2">
    <source>
        <dbReference type="ARBA" id="ARBA00010488"/>
    </source>
</evidence>
<keyword evidence="6" id="KW-0472">Membrane</keyword>
<dbReference type="GO" id="GO:0005886">
    <property type="term" value="C:plasma membrane"/>
    <property type="evidence" value="ECO:0007669"/>
    <property type="project" value="UniProtKB-SubCell"/>
</dbReference>
<evidence type="ECO:0000256" key="5">
    <source>
        <dbReference type="ARBA" id="ARBA00022944"/>
    </source>
</evidence>
<dbReference type="Pfam" id="PF04464">
    <property type="entry name" value="Glyphos_transf"/>
    <property type="match status" value="1"/>
</dbReference>
<dbReference type="InterPro" id="IPR029044">
    <property type="entry name" value="Nucleotide-diphossugar_trans"/>
</dbReference>
<keyword evidence="5" id="KW-0777">Teichoic acid biosynthesis</keyword>
<sequence length="722" mass="81240">MTLLSIVVPVYKVQGYLRQCLDSMLSQSFTDFEIVAVDDCSPDNSGAILAEYAARDPRVRMVTAPQNLGLGRARNLGLEHATGEYVWFVDSDDWLSMGSLSAVAARLRSTDADVLLVGWDRVYWDGRVQTGSAKKKLSAAPKVFSVEEWPKVLEILHVAWNKVVRRDFLLRLGFVFEAGWYEDVSFSFPVMLAAPRISTLPRTCVHYRQRRTGAITRTKGDRHFEVFDHWEHALELAARYASPGDEVRGLLFRRMIWHFLAVLRHDARVPGGSRARFFGRMNEMYRKYLPPAGYPMPSGGEGVRYKLVARGSYGTFKLVDTSMKAARRGLRLVRRSAGHVKRRSRQAFGHLYYQLQLRLPVDQSLSLYAAYWFRGVSCNPAAIAAEAAVLAPHLRQLWVVGPAREGALPPGTPHVVAGTLPYYKALARARYLVNNVNWPHRMVKRRGTTHVMTHHGTPLKMMGMDQLDHPAAVTDHDFAGQMRRADRWDFSVTANAHTTIAWDSAYPCDFETLEVGYPRNDRLARATPAESAAMRERLGIAPGRRVVLYMPTHREWLPAGSHVLEVERLAAALGPDTVLLVREHYFHVPAEMSGQTPSSGGRIMDVSGHPVVEDLYLAADVLLTDYSSAMFDFAVLDRPVVVYAPDWQVYRELRGTYFDLLAEPPGAVATDYLALIDLFRSGAYADESSAALRAAFRARFSYLDDGHAAERVVRRVFLDENR</sequence>
<name>A0A285KD71_9ACTN</name>
<dbReference type="Gene3D" id="3.40.50.11820">
    <property type="match status" value="1"/>
</dbReference>
<dbReference type="InterPro" id="IPR043149">
    <property type="entry name" value="TagF_N"/>
</dbReference>
<dbReference type="Gene3D" id="3.90.550.10">
    <property type="entry name" value="Spore Coat Polysaccharide Biosynthesis Protein SpsA, Chain A"/>
    <property type="match status" value="1"/>
</dbReference>
<feature type="domain" description="Glycosyltransferase 2-like" evidence="7">
    <location>
        <begin position="5"/>
        <end position="130"/>
    </location>
</feature>
<dbReference type="InterPro" id="IPR007554">
    <property type="entry name" value="Glycerophosphate_synth"/>
</dbReference>
<dbReference type="FunFam" id="3.90.550.10:FF:000196">
    <property type="entry name" value="Glycosyl transferase"/>
    <property type="match status" value="1"/>
</dbReference>
<proteinExistence type="inferred from homology"/>
<dbReference type="GO" id="GO:0019350">
    <property type="term" value="P:teichoic acid biosynthetic process"/>
    <property type="evidence" value="ECO:0007669"/>
    <property type="project" value="UniProtKB-KW"/>
</dbReference>
<dbReference type="EMBL" id="OBDY01000038">
    <property type="protein sequence ID" value="SNY70579.1"/>
    <property type="molecule type" value="Genomic_DNA"/>
</dbReference>
<reference evidence="8 9" key="1">
    <citation type="submission" date="2017-09" db="EMBL/GenBank/DDBJ databases">
        <authorList>
            <person name="Ehlers B."/>
            <person name="Leendertz F.H."/>
        </authorList>
    </citation>
    <scope>NUCLEOTIDE SEQUENCE [LARGE SCALE GENOMIC DNA]</scope>
    <source>
        <strain evidence="8 9">CGMCC 4.6857</strain>
    </source>
</reference>
<dbReference type="CDD" id="cd00761">
    <property type="entry name" value="Glyco_tranf_GTA_type"/>
    <property type="match status" value="1"/>
</dbReference>
<evidence type="ECO:0000256" key="4">
    <source>
        <dbReference type="ARBA" id="ARBA00022679"/>
    </source>
</evidence>
<dbReference type="SUPFAM" id="SSF53448">
    <property type="entry name" value="Nucleotide-diphospho-sugar transferases"/>
    <property type="match status" value="1"/>
</dbReference>
<evidence type="ECO:0000256" key="6">
    <source>
        <dbReference type="ARBA" id="ARBA00023136"/>
    </source>
</evidence>
<keyword evidence="4 8" id="KW-0808">Transferase</keyword>
<evidence type="ECO:0000259" key="7">
    <source>
        <dbReference type="Pfam" id="PF00535"/>
    </source>
</evidence>
<protein>
    <submittedName>
        <fullName evidence="8">CDP-glycerol glycerophosphotransferase, TagB/SpsB family</fullName>
    </submittedName>
</protein>
<dbReference type="InterPro" id="IPR051612">
    <property type="entry name" value="Teichoic_Acid_Biosynth"/>
</dbReference>
<evidence type="ECO:0000256" key="1">
    <source>
        <dbReference type="ARBA" id="ARBA00004202"/>
    </source>
</evidence>
<comment type="subcellular location">
    <subcellularLocation>
        <location evidence="1">Cell membrane</location>
        <topology evidence="1">Peripheral membrane protein</topology>
    </subcellularLocation>
</comment>
<dbReference type="InterPro" id="IPR043148">
    <property type="entry name" value="TagF_C"/>
</dbReference>
<gene>
    <name evidence="8" type="ORF">SAMN05421748_1385</name>
</gene>
<dbReference type="Proteomes" id="UP000219612">
    <property type="component" value="Unassembled WGS sequence"/>
</dbReference>
<organism evidence="8 9">
    <name type="scientific">Paractinoplanes atraurantiacus</name>
    <dbReference type="NCBI Taxonomy" id="1036182"/>
    <lineage>
        <taxon>Bacteria</taxon>
        <taxon>Bacillati</taxon>
        <taxon>Actinomycetota</taxon>
        <taxon>Actinomycetes</taxon>
        <taxon>Micromonosporales</taxon>
        <taxon>Micromonosporaceae</taxon>
        <taxon>Paractinoplanes</taxon>
    </lineage>
</organism>
<accession>A0A285KD71</accession>
<keyword evidence="9" id="KW-1185">Reference proteome</keyword>
<dbReference type="SUPFAM" id="SSF53756">
    <property type="entry name" value="UDP-Glycosyltransferase/glycogen phosphorylase"/>
    <property type="match status" value="1"/>
</dbReference>
<dbReference type="Pfam" id="PF00535">
    <property type="entry name" value="Glycos_transf_2"/>
    <property type="match status" value="1"/>
</dbReference>
<evidence type="ECO:0000313" key="8">
    <source>
        <dbReference type="EMBL" id="SNY70579.1"/>
    </source>
</evidence>
<dbReference type="AlphaFoldDB" id="A0A285KD71"/>
<dbReference type="OrthoDB" id="3183633at2"/>